<evidence type="ECO:0000256" key="5">
    <source>
        <dbReference type="ARBA" id="ARBA00023015"/>
    </source>
</evidence>
<dbReference type="InterPro" id="IPR039420">
    <property type="entry name" value="WalR-like"/>
</dbReference>
<dbReference type="InterPro" id="IPR011006">
    <property type="entry name" value="CheY-like_superfamily"/>
</dbReference>
<evidence type="ECO:0000256" key="1">
    <source>
        <dbReference type="ARBA" id="ARBA00022553"/>
    </source>
</evidence>
<feature type="region of interest" description="Disordered" evidence="8">
    <location>
        <begin position="1"/>
        <end position="37"/>
    </location>
</feature>
<evidence type="ECO:0000256" key="8">
    <source>
        <dbReference type="SAM" id="MobiDB-lite"/>
    </source>
</evidence>
<dbReference type="SUPFAM" id="SSF52172">
    <property type="entry name" value="CheY-like"/>
    <property type="match status" value="1"/>
</dbReference>
<reference evidence="10" key="1">
    <citation type="submission" date="2018-06" db="EMBL/GenBank/DDBJ databases">
        <authorList>
            <person name="Zhirakovskaya E."/>
        </authorList>
    </citation>
    <scope>NUCLEOTIDE SEQUENCE</scope>
</reference>
<evidence type="ECO:0000256" key="6">
    <source>
        <dbReference type="ARBA" id="ARBA00023125"/>
    </source>
</evidence>
<dbReference type="GO" id="GO:0032993">
    <property type="term" value="C:protein-DNA complex"/>
    <property type="evidence" value="ECO:0007669"/>
    <property type="project" value="TreeGrafter"/>
</dbReference>
<keyword evidence="5" id="KW-0805">Transcription regulation</keyword>
<dbReference type="GO" id="GO:0006355">
    <property type="term" value="P:regulation of DNA-templated transcription"/>
    <property type="evidence" value="ECO:0007669"/>
    <property type="project" value="TreeGrafter"/>
</dbReference>
<dbReference type="SMART" id="SM00448">
    <property type="entry name" value="REC"/>
    <property type="match status" value="1"/>
</dbReference>
<evidence type="ECO:0000256" key="7">
    <source>
        <dbReference type="ARBA" id="ARBA00023163"/>
    </source>
</evidence>
<name>A0A3B1DJS4_9ZZZZ</name>
<gene>
    <name evidence="10" type="ORF">MNBD_PLANCTO03-1328</name>
</gene>
<dbReference type="PANTHER" id="PTHR48111:SF1">
    <property type="entry name" value="TWO-COMPONENT RESPONSE REGULATOR ORR33"/>
    <property type="match status" value="1"/>
</dbReference>
<protein>
    <recommendedName>
        <fullName evidence="9">Response regulatory domain-containing protein</fullName>
    </recommendedName>
</protein>
<keyword evidence="3" id="KW-0418">Kinase</keyword>
<evidence type="ECO:0000256" key="2">
    <source>
        <dbReference type="ARBA" id="ARBA00022679"/>
    </source>
</evidence>
<evidence type="ECO:0000313" key="10">
    <source>
        <dbReference type="EMBL" id="VAX37023.1"/>
    </source>
</evidence>
<dbReference type="PROSITE" id="PS50110">
    <property type="entry name" value="RESPONSE_REGULATORY"/>
    <property type="match status" value="1"/>
</dbReference>
<dbReference type="GO" id="GO:0000156">
    <property type="term" value="F:phosphorelay response regulator activity"/>
    <property type="evidence" value="ECO:0007669"/>
    <property type="project" value="TreeGrafter"/>
</dbReference>
<keyword evidence="7" id="KW-0804">Transcription</keyword>
<dbReference type="Gene3D" id="3.30.450.40">
    <property type="match status" value="1"/>
</dbReference>
<keyword evidence="4" id="KW-0902">Two-component regulatory system</keyword>
<dbReference type="Pfam" id="PF00072">
    <property type="entry name" value="Response_reg"/>
    <property type="match status" value="1"/>
</dbReference>
<evidence type="ECO:0000256" key="4">
    <source>
        <dbReference type="ARBA" id="ARBA00023012"/>
    </source>
</evidence>
<dbReference type="InterPro" id="IPR029016">
    <property type="entry name" value="GAF-like_dom_sf"/>
</dbReference>
<proteinExistence type="predicted"/>
<sequence length="409" mass="45132">MTSQPHNQPDNDNRPEPGLPGSTPMHPTEQTGLSHLWPHGRAVPRVLVVSGSRVERESLTARLTGKGMLVEPVATPADALAAIATEQFDLAMVQRSLGSGRGLELVRGLRELDGGLGIIMLARKADLEDAVNAMQVGVLDYIVGKIETPVLAARIEQAVGRARQLRNEQQRSERLRRVCRGIDVNHHPAGTPEENIPEMVELETDLASAYQDLAEQMAHVGMTAEFNSLIRQELDLESLLRTVLEFVLAKLGPTNAAIFLPSTTGDYTLGAYVNYDCPRDTAEVLLEHLAGVMPERFEEESRVVLMRSEQSLIERLGDHADWLDGHAVACFACRHDDECLAVVTLFRDRRTGFGDEDVAMLDAIAELFAQQLARVIHIHHRHLPKEQWGLGAHEDDTWDDGADDWGLAA</sequence>
<feature type="domain" description="Response regulatory" evidence="9">
    <location>
        <begin position="45"/>
        <end position="159"/>
    </location>
</feature>
<dbReference type="AlphaFoldDB" id="A0A3B1DJS4"/>
<evidence type="ECO:0000259" key="9">
    <source>
        <dbReference type="PROSITE" id="PS50110"/>
    </source>
</evidence>
<accession>A0A3B1DJS4</accession>
<dbReference type="GO" id="GO:0005829">
    <property type="term" value="C:cytosol"/>
    <property type="evidence" value="ECO:0007669"/>
    <property type="project" value="TreeGrafter"/>
</dbReference>
<dbReference type="InterPro" id="IPR001789">
    <property type="entry name" value="Sig_transdc_resp-reg_receiver"/>
</dbReference>
<dbReference type="Pfam" id="PF13185">
    <property type="entry name" value="GAF_2"/>
    <property type="match status" value="1"/>
</dbReference>
<evidence type="ECO:0000256" key="3">
    <source>
        <dbReference type="ARBA" id="ARBA00022777"/>
    </source>
</evidence>
<dbReference type="CDD" id="cd00156">
    <property type="entry name" value="REC"/>
    <property type="match status" value="1"/>
</dbReference>
<dbReference type="SUPFAM" id="SSF55781">
    <property type="entry name" value="GAF domain-like"/>
    <property type="match status" value="1"/>
</dbReference>
<dbReference type="InterPro" id="IPR003018">
    <property type="entry name" value="GAF"/>
</dbReference>
<keyword evidence="6" id="KW-0238">DNA-binding</keyword>
<dbReference type="GO" id="GO:0000976">
    <property type="term" value="F:transcription cis-regulatory region binding"/>
    <property type="evidence" value="ECO:0007669"/>
    <property type="project" value="TreeGrafter"/>
</dbReference>
<dbReference type="GO" id="GO:0016301">
    <property type="term" value="F:kinase activity"/>
    <property type="evidence" value="ECO:0007669"/>
    <property type="project" value="UniProtKB-KW"/>
</dbReference>
<organism evidence="10">
    <name type="scientific">hydrothermal vent metagenome</name>
    <dbReference type="NCBI Taxonomy" id="652676"/>
    <lineage>
        <taxon>unclassified sequences</taxon>
        <taxon>metagenomes</taxon>
        <taxon>ecological metagenomes</taxon>
    </lineage>
</organism>
<keyword evidence="2" id="KW-0808">Transferase</keyword>
<dbReference type="PANTHER" id="PTHR48111">
    <property type="entry name" value="REGULATOR OF RPOS"/>
    <property type="match status" value="1"/>
</dbReference>
<dbReference type="EMBL" id="UOGK01000094">
    <property type="protein sequence ID" value="VAX37023.1"/>
    <property type="molecule type" value="Genomic_DNA"/>
</dbReference>
<dbReference type="Gene3D" id="3.40.50.2300">
    <property type="match status" value="1"/>
</dbReference>
<keyword evidence="1" id="KW-0597">Phosphoprotein</keyword>